<evidence type="ECO:0000313" key="1">
    <source>
        <dbReference type="EMBL" id="CAG8503124.1"/>
    </source>
</evidence>
<dbReference type="EMBL" id="CAJVPW010002286">
    <property type="protein sequence ID" value="CAG8503124.1"/>
    <property type="molecule type" value="Genomic_DNA"/>
</dbReference>
<evidence type="ECO:0000313" key="2">
    <source>
        <dbReference type="Proteomes" id="UP000789366"/>
    </source>
</evidence>
<comment type="caution">
    <text evidence="1">The sequence shown here is derived from an EMBL/GenBank/DDBJ whole genome shotgun (WGS) entry which is preliminary data.</text>
</comment>
<sequence length="64" mass="7503">YVYNLLKLHTNLITAENDKENNQLGIYFVYAVDISSFNESSKEIADHLINIISDVNEYSWMYLL</sequence>
<reference evidence="1" key="1">
    <citation type="submission" date="2021-06" db="EMBL/GenBank/DDBJ databases">
        <authorList>
            <person name="Kallberg Y."/>
            <person name="Tangrot J."/>
            <person name="Rosling A."/>
        </authorList>
    </citation>
    <scope>NUCLEOTIDE SEQUENCE</scope>
    <source>
        <strain evidence="1">28 12/20/2015</strain>
    </source>
</reference>
<name>A0ACA9L155_9GLOM</name>
<organism evidence="1 2">
    <name type="scientific">Cetraspora pellucida</name>
    <dbReference type="NCBI Taxonomy" id="1433469"/>
    <lineage>
        <taxon>Eukaryota</taxon>
        <taxon>Fungi</taxon>
        <taxon>Fungi incertae sedis</taxon>
        <taxon>Mucoromycota</taxon>
        <taxon>Glomeromycotina</taxon>
        <taxon>Glomeromycetes</taxon>
        <taxon>Diversisporales</taxon>
        <taxon>Gigasporaceae</taxon>
        <taxon>Cetraspora</taxon>
    </lineage>
</organism>
<gene>
    <name evidence="1" type="ORF">SPELUC_LOCUS3110</name>
</gene>
<proteinExistence type="predicted"/>
<feature type="non-terminal residue" evidence="1">
    <location>
        <position position="1"/>
    </location>
</feature>
<protein>
    <submittedName>
        <fullName evidence="1">12863_t:CDS:1</fullName>
    </submittedName>
</protein>
<dbReference type="Proteomes" id="UP000789366">
    <property type="component" value="Unassembled WGS sequence"/>
</dbReference>
<accession>A0ACA9L155</accession>
<keyword evidence="2" id="KW-1185">Reference proteome</keyword>